<accession>E1QVA8</accession>
<proteinExistence type="predicted"/>
<reference evidence="3" key="2">
    <citation type="journal article" date="2010" name="Stand. Genomic Sci.">
        <title>Complete genome sequence of Vulcanisaeta distributa type strain (IC-017T).</title>
        <authorList>
            <person name="Mavromatis K."/>
            <person name="Sikorski J."/>
            <person name="Pabst E."/>
            <person name="Teshima H."/>
            <person name="Lapidus A."/>
            <person name="Lucas S."/>
            <person name="Nolan M."/>
            <person name="Glavina Del Rio T."/>
            <person name="Cheng J."/>
            <person name="Bruce D."/>
            <person name="Goodwin L."/>
            <person name="Pitluck S."/>
            <person name="Liolios K."/>
            <person name="Ivanova N."/>
            <person name="Mikhailova N."/>
            <person name="Pati A."/>
            <person name="Chen A."/>
            <person name="Palaniappan K."/>
            <person name="Land M."/>
            <person name="Hauser L."/>
            <person name="Chang Y."/>
            <person name="Jeffries C."/>
            <person name="Rohde M."/>
            <person name="Spring S."/>
            <person name="Goker M."/>
            <person name="Wirth R."/>
            <person name="Woyke T."/>
            <person name="Bristow J."/>
            <person name="Eisen J."/>
            <person name="Markowitz V."/>
            <person name="Hugenholtz P."/>
            <person name="Klenk H."/>
            <person name="Kyrpides N."/>
        </authorList>
    </citation>
    <scope>NUCLEOTIDE SEQUENCE [LARGE SCALE GENOMIC DNA]</scope>
    <source>
        <strain evidence="3">DSM 14429 / JCM 11212 / NBRC 100878 / IC-017</strain>
    </source>
</reference>
<dbReference type="RefSeq" id="WP_013335760.1">
    <property type="nucleotide sequence ID" value="NC_014537.1"/>
</dbReference>
<dbReference type="Gene3D" id="3.40.50.150">
    <property type="entry name" value="Vaccinia Virus protein VP39"/>
    <property type="match status" value="1"/>
</dbReference>
<dbReference type="Pfam" id="PF08241">
    <property type="entry name" value="Methyltransf_11"/>
    <property type="match status" value="1"/>
</dbReference>
<gene>
    <name evidence="2" type="ordered locus">Vdis_0640</name>
</gene>
<dbReference type="eggNOG" id="arCOG03773">
    <property type="taxonomic scope" value="Archaea"/>
</dbReference>
<dbReference type="GO" id="GO:0008757">
    <property type="term" value="F:S-adenosylmethionine-dependent methyltransferase activity"/>
    <property type="evidence" value="ECO:0007669"/>
    <property type="project" value="InterPro"/>
</dbReference>
<dbReference type="OrthoDB" id="6027at2157"/>
<dbReference type="SUPFAM" id="SSF53335">
    <property type="entry name" value="S-adenosyl-L-methionine-dependent methyltransferases"/>
    <property type="match status" value="1"/>
</dbReference>
<dbReference type="EMBL" id="CP002100">
    <property type="protein sequence ID" value="ADN50035.1"/>
    <property type="molecule type" value="Genomic_DNA"/>
</dbReference>
<dbReference type="Proteomes" id="UP000006681">
    <property type="component" value="Chromosome"/>
</dbReference>
<dbReference type="CDD" id="cd02440">
    <property type="entry name" value="AdoMet_MTases"/>
    <property type="match status" value="1"/>
</dbReference>
<protein>
    <submittedName>
        <fullName evidence="2">Methyltransferase type 11</fullName>
    </submittedName>
</protein>
<dbReference type="HOGENOM" id="CLU_1718323_0_0_2"/>
<keyword evidence="2" id="KW-0808">Transferase</keyword>
<dbReference type="AlphaFoldDB" id="E1QVA8"/>
<reference evidence="2 3" key="1">
    <citation type="journal article" date="2010" name="Stand. Genomic Sci.">
        <title>Complete genome sequence of Vulcanisaeta distributa type strain (IC-017).</title>
        <authorList>
            <person name="Mavromatis K."/>
            <person name="Sikorski J."/>
            <person name="Pabst E."/>
            <person name="Teshima H."/>
            <person name="Lapidus A."/>
            <person name="Lucas S."/>
            <person name="Nolan M."/>
            <person name="Glavina Del Rio T."/>
            <person name="Cheng J.F."/>
            <person name="Bruce D."/>
            <person name="Goodwin L."/>
            <person name="Pitluck S."/>
            <person name="Liolios K."/>
            <person name="Ivanova N."/>
            <person name="Mikhailova N."/>
            <person name="Pati A."/>
            <person name="Chen A."/>
            <person name="Palaniappan K."/>
            <person name="Land M."/>
            <person name="Hauser L."/>
            <person name="Chang Y.J."/>
            <person name="Jeffries C.D."/>
            <person name="Rohde M."/>
            <person name="Spring S."/>
            <person name="Goker M."/>
            <person name="Wirth R."/>
            <person name="Woyke T."/>
            <person name="Bristow J."/>
            <person name="Eisen J.A."/>
            <person name="Markowitz V."/>
            <person name="Hugenholtz P."/>
            <person name="Klenk H.P."/>
            <person name="Kyrpides N.C."/>
        </authorList>
    </citation>
    <scope>NUCLEOTIDE SEQUENCE [LARGE SCALE GENOMIC DNA]</scope>
    <source>
        <strain evidence="3">DSM 14429 / JCM 11212 / NBRC 100878 / IC-017</strain>
    </source>
</reference>
<keyword evidence="3" id="KW-1185">Reference proteome</keyword>
<dbReference type="InterPro" id="IPR029063">
    <property type="entry name" value="SAM-dependent_MTases_sf"/>
</dbReference>
<dbReference type="KEGG" id="vdi:Vdis_0640"/>
<name>E1QVA8_VULDI</name>
<organism evidence="2 3">
    <name type="scientific">Vulcanisaeta distributa (strain DSM 14429 / JCM 11212 / NBRC 100878 / IC-017)</name>
    <dbReference type="NCBI Taxonomy" id="572478"/>
    <lineage>
        <taxon>Archaea</taxon>
        <taxon>Thermoproteota</taxon>
        <taxon>Thermoprotei</taxon>
        <taxon>Thermoproteales</taxon>
        <taxon>Thermoproteaceae</taxon>
        <taxon>Vulcanisaeta</taxon>
    </lineage>
</organism>
<feature type="domain" description="Methyltransferase type 11" evidence="1">
    <location>
        <begin position="46"/>
        <end position="122"/>
    </location>
</feature>
<evidence type="ECO:0000259" key="1">
    <source>
        <dbReference type="Pfam" id="PF08241"/>
    </source>
</evidence>
<dbReference type="InterPro" id="IPR013216">
    <property type="entry name" value="Methyltransf_11"/>
</dbReference>
<dbReference type="GeneID" id="9751561"/>
<keyword evidence="2" id="KW-0489">Methyltransferase</keyword>
<sequence length="149" mass="16103">MLGYKLYVRSYYEALGTRYLDLYLRDSVLGYLRAAETLRTRGMRVLDIGCGVGVGAGLLSGSARLYVCLDIACGVLRYVNYLPNVDVVCADAALPPIRPGSIDYALLINVVNADADGEAVLRGALGLGARVYAESPRAVDNELIRRLIS</sequence>
<dbReference type="GO" id="GO:0032259">
    <property type="term" value="P:methylation"/>
    <property type="evidence" value="ECO:0007669"/>
    <property type="project" value="UniProtKB-KW"/>
</dbReference>
<evidence type="ECO:0000313" key="2">
    <source>
        <dbReference type="EMBL" id="ADN50035.1"/>
    </source>
</evidence>
<evidence type="ECO:0000313" key="3">
    <source>
        <dbReference type="Proteomes" id="UP000006681"/>
    </source>
</evidence>
<dbReference type="STRING" id="572478.Vdis_0640"/>